<feature type="binding site" evidence="7">
    <location>
        <position position="114"/>
    </location>
    <ligand>
        <name>substrate</name>
    </ligand>
</feature>
<feature type="binding site" evidence="7">
    <location>
        <begin position="58"/>
        <end position="67"/>
    </location>
    <ligand>
        <name>substrate</name>
    </ligand>
</feature>
<dbReference type="EC" id="4.1.1.23" evidence="7"/>
<dbReference type="EMBL" id="JBBHLI010000003">
    <property type="protein sequence ID" value="MEK9500717.1"/>
    <property type="molecule type" value="Genomic_DNA"/>
</dbReference>
<protein>
    <recommendedName>
        <fullName evidence="7">Orotidine 5'-phosphate decarboxylase</fullName>
        <ecNumber evidence="7">4.1.1.23</ecNumber>
    </recommendedName>
    <alternativeName>
        <fullName evidence="7">OMP decarboxylase</fullName>
        <shortName evidence="7">OMPDCase</shortName>
        <shortName evidence="7">OMPdecase</shortName>
    </alternativeName>
</protein>
<dbReference type="NCBIfam" id="NF001273">
    <property type="entry name" value="PRK00230.1"/>
    <property type="match status" value="1"/>
</dbReference>
<comment type="pathway">
    <text evidence="2 7 8">Pyrimidine metabolism; UMP biosynthesis via de novo pathway; UMP from orotate: step 2/2.</text>
</comment>
<evidence type="ECO:0000256" key="1">
    <source>
        <dbReference type="ARBA" id="ARBA00002356"/>
    </source>
</evidence>
<dbReference type="InterPro" id="IPR047596">
    <property type="entry name" value="OMPdecase_bac"/>
</dbReference>
<evidence type="ECO:0000256" key="8">
    <source>
        <dbReference type="RuleBase" id="RU000512"/>
    </source>
</evidence>
<dbReference type="Gene3D" id="3.20.20.70">
    <property type="entry name" value="Aldolase class I"/>
    <property type="match status" value="1"/>
</dbReference>
<dbReference type="Pfam" id="PF00215">
    <property type="entry name" value="OMPdecase"/>
    <property type="match status" value="1"/>
</dbReference>
<dbReference type="PROSITE" id="PS00156">
    <property type="entry name" value="OMPDECASE"/>
    <property type="match status" value="1"/>
</dbReference>
<dbReference type="PANTHER" id="PTHR32119">
    <property type="entry name" value="OROTIDINE 5'-PHOSPHATE DECARBOXYLASE"/>
    <property type="match status" value="1"/>
</dbReference>
<proteinExistence type="inferred from homology"/>
<dbReference type="InterPro" id="IPR013785">
    <property type="entry name" value="Aldolase_TIM"/>
</dbReference>
<comment type="similarity">
    <text evidence="7">Belongs to the OMP decarboxylase family. Type 1 subfamily.</text>
</comment>
<evidence type="ECO:0000256" key="4">
    <source>
        <dbReference type="ARBA" id="ARBA00022975"/>
    </source>
</evidence>
<dbReference type="InterPro" id="IPR001754">
    <property type="entry name" value="OMPdeCOase_dom"/>
</dbReference>
<comment type="subunit">
    <text evidence="7">Homodimer.</text>
</comment>
<evidence type="ECO:0000313" key="11">
    <source>
        <dbReference type="Proteomes" id="UP001484239"/>
    </source>
</evidence>
<dbReference type="HAMAP" id="MF_01200_B">
    <property type="entry name" value="OMPdecase_type1_B"/>
    <property type="match status" value="1"/>
</dbReference>
<gene>
    <name evidence="7 10" type="primary">pyrF</name>
    <name evidence="10" type="ORF">WI372_07000</name>
</gene>
<comment type="function">
    <text evidence="1 7">Catalyzes the decarboxylation of orotidine 5'-monophosphate (OMP) to uridine 5'-monophosphate (UMP).</text>
</comment>
<evidence type="ECO:0000259" key="9">
    <source>
        <dbReference type="SMART" id="SM00934"/>
    </source>
</evidence>
<dbReference type="NCBIfam" id="TIGR01740">
    <property type="entry name" value="pyrF"/>
    <property type="match status" value="1"/>
</dbReference>
<comment type="catalytic activity">
    <reaction evidence="6 7 8">
        <text>orotidine 5'-phosphate + H(+) = UMP + CO2</text>
        <dbReference type="Rhea" id="RHEA:11596"/>
        <dbReference type="ChEBI" id="CHEBI:15378"/>
        <dbReference type="ChEBI" id="CHEBI:16526"/>
        <dbReference type="ChEBI" id="CHEBI:57538"/>
        <dbReference type="ChEBI" id="CHEBI:57865"/>
        <dbReference type="EC" id="4.1.1.23"/>
    </reaction>
</comment>
<evidence type="ECO:0000313" key="10">
    <source>
        <dbReference type="EMBL" id="MEK9500717.1"/>
    </source>
</evidence>
<keyword evidence="4 7" id="KW-0665">Pyrimidine biosynthesis</keyword>
<dbReference type="InterPro" id="IPR014732">
    <property type="entry name" value="OMPdecase"/>
</dbReference>
<reference evidence="10 11" key="1">
    <citation type="submission" date="2024-02" db="EMBL/GenBank/DDBJ databases">
        <title>A novel Gemmatimonadota bacterium.</title>
        <authorList>
            <person name="Du Z.-J."/>
            <person name="Ye Y.-Q."/>
        </authorList>
    </citation>
    <scope>NUCLEOTIDE SEQUENCE [LARGE SCALE GENOMIC DNA]</scope>
    <source>
        <strain evidence="10 11">DH-20</strain>
    </source>
</reference>
<sequence>MAELIVPLDQPGIDDALRLVDELGDGVDFYKVGLELFTRAGPEVVRLLKERGRKVFLDLKLLDIPNTVAGAVRAAAALEVDLLTVHATGGTAMLEAAAQASAGRVRLLAVTVLTSFSSDELAEVWSRPVDDVAAEVERLGALARRCGIDGLVSSAHEVAALRAALGPEAILVTPGIRLAGGAAHDQTRIATPERAVRDGADHLVVGRAITAAADRREALRQVRASMRAGAGAAE</sequence>
<dbReference type="InterPro" id="IPR011060">
    <property type="entry name" value="RibuloseP-bd_barrel"/>
</dbReference>
<dbReference type="SUPFAM" id="SSF51366">
    <property type="entry name" value="Ribulose-phoshate binding barrel"/>
    <property type="match status" value="1"/>
</dbReference>
<dbReference type="CDD" id="cd04725">
    <property type="entry name" value="OMP_decarboxylase_like"/>
    <property type="match status" value="1"/>
</dbReference>
<evidence type="ECO:0000256" key="3">
    <source>
        <dbReference type="ARBA" id="ARBA00022793"/>
    </source>
</evidence>
<dbReference type="GO" id="GO:0004590">
    <property type="term" value="F:orotidine-5'-phosphate decarboxylase activity"/>
    <property type="evidence" value="ECO:0007669"/>
    <property type="project" value="UniProtKB-EC"/>
</dbReference>
<keyword evidence="3 7" id="KW-0210">Decarboxylase</keyword>
<feature type="binding site" evidence="7">
    <location>
        <position position="31"/>
    </location>
    <ligand>
        <name>substrate</name>
    </ligand>
</feature>
<feature type="active site" description="Proton donor" evidence="7">
    <location>
        <position position="60"/>
    </location>
</feature>
<organism evidence="10 11">
    <name type="scientific">Gaopeijia maritima</name>
    <dbReference type="NCBI Taxonomy" id="3119007"/>
    <lineage>
        <taxon>Bacteria</taxon>
        <taxon>Pseudomonadati</taxon>
        <taxon>Gemmatimonadota</taxon>
        <taxon>Longimicrobiia</taxon>
        <taxon>Gaopeijiales</taxon>
        <taxon>Gaopeijiaceae</taxon>
        <taxon>Gaopeijia</taxon>
    </lineage>
</organism>
<dbReference type="SMART" id="SM00934">
    <property type="entry name" value="OMPdecase"/>
    <property type="match status" value="1"/>
</dbReference>
<feature type="domain" description="Orotidine 5'-phosphate decarboxylase" evidence="9">
    <location>
        <begin position="3"/>
        <end position="222"/>
    </location>
</feature>
<accession>A0ABU9E7L6</accession>
<evidence type="ECO:0000256" key="2">
    <source>
        <dbReference type="ARBA" id="ARBA00004861"/>
    </source>
</evidence>
<feature type="binding site" evidence="7">
    <location>
        <position position="186"/>
    </location>
    <ligand>
        <name>substrate</name>
    </ligand>
</feature>
<comment type="caution">
    <text evidence="10">The sequence shown here is derived from an EMBL/GenBank/DDBJ whole genome shotgun (WGS) entry which is preliminary data.</text>
</comment>
<dbReference type="RefSeq" id="WP_405279848.1">
    <property type="nucleotide sequence ID" value="NZ_JBBHLI010000003.1"/>
</dbReference>
<dbReference type="Proteomes" id="UP001484239">
    <property type="component" value="Unassembled WGS sequence"/>
</dbReference>
<evidence type="ECO:0000256" key="6">
    <source>
        <dbReference type="ARBA" id="ARBA00049157"/>
    </source>
</evidence>
<feature type="binding site" evidence="7">
    <location>
        <position position="207"/>
    </location>
    <ligand>
        <name>substrate</name>
    </ligand>
</feature>
<feature type="binding site" evidence="7">
    <location>
        <position position="9"/>
    </location>
    <ligand>
        <name>substrate</name>
    </ligand>
</feature>
<feature type="binding site" evidence="7">
    <location>
        <position position="206"/>
    </location>
    <ligand>
        <name>substrate</name>
    </ligand>
</feature>
<keyword evidence="11" id="KW-1185">Reference proteome</keyword>
<evidence type="ECO:0000256" key="7">
    <source>
        <dbReference type="HAMAP-Rule" id="MF_01200"/>
    </source>
</evidence>
<evidence type="ECO:0000256" key="5">
    <source>
        <dbReference type="ARBA" id="ARBA00023239"/>
    </source>
</evidence>
<keyword evidence="5 7" id="KW-0456">Lyase</keyword>
<dbReference type="PANTHER" id="PTHR32119:SF2">
    <property type="entry name" value="OROTIDINE 5'-PHOSPHATE DECARBOXYLASE"/>
    <property type="match status" value="1"/>
</dbReference>
<name>A0ABU9E7L6_9BACT</name>
<dbReference type="InterPro" id="IPR018089">
    <property type="entry name" value="OMPdecase_AS"/>
</dbReference>
<feature type="binding site" evidence="7">
    <location>
        <position position="177"/>
    </location>
    <ligand>
        <name>substrate</name>
    </ligand>
</feature>